<evidence type="ECO:0000256" key="1">
    <source>
        <dbReference type="ARBA" id="ARBA00004294"/>
    </source>
</evidence>
<evidence type="ECO:0000256" key="4">
    <source>
        <dbReference type="ARBA" id="ARBA00022787"/>
    </source>
</evidence>
<sequence length="481" mass="54833">MSTNKLTLSSITPRRVLFYVSAGIGACLLWRYRFLLGRLWKRRRLEKNKSSTTQTSLRDMSMEDFQSSPETAILTITQQPEKARSFRSRATPSISFSPIDTSIINSLEICREMIALLARASNGIELLKNRSEKDKTRTELLNSVVTRLRILETDISQLVSDPGNEKNGTGREDTIVLNGFTPAAGIRSGTLSVLSDDSFMSALDDFGSFEEEYEERFDFDKTALEFLQEGVQAVLNGQVRIRKNRADVCQCEDDTDFAAKVHCLRKALNIISADEKKRLWLANSGRQLLGGLLIQCKQKPDDFYRVFDEMQQFLESDENREKAEAELKSRNVGELTVWDVLMDFILLDAFDDLKNPPSAVYSVTKNNWLSQNMKYSTISTVIWSMLKAKRQRLLQPNGFIAHFYNISEIVSPAITLGFLGTDEGQRELCHFFKDQVTQLTVEIFDEKRVRYTTVEDLSNDIWAAIQNRTEALLSRISSELL</sequence>
<evidence type="ECO:0000256" key="8">
    <source>
        <dbReference type="SAM" id="Phobius"/>
    </source>
</evidence>
<accession>A0AAF3EW75</accession>
<dbReference type="WBParaSite" id="MBELARI_LOCUS18450">
    <property type="protein sequence ID" value="MBELARI_LOCUS18450"/>
    <property type="gene ID" value="MBELARI_LOCUS18450"/>
</dbReference>
<proteinExistence type="inferred from homology"/>
<evidence type="ECO:0000313" key="10">
    <source>
        <dbReference type="WBParaSite" id="MBELARI_LOCUS18450"/>
    </source>
</evidence>
<reference evidence="10" key="1">
    <citation type="submission" date="2024-02" db="UniProtKB">
        <authorList>
            <consortium name="WormBaseParasite"/>
        </authorList>
    </citation>
    <scope>IDENTIFICATION</scope>
</reference>
<dbReference type="PROSITE" id="PS51257">
    <property type="entry name" value="PROKAR_LIPOPROTEIN"/>
    <property type="match status" value="1"/>
</dbReference>
<comment type="subcellular location">
    <subcellularLocation>
        <location evidence="1">Mitochondrion outer membrane</location>
    </subcellularLocation>
</comment>
<protein>
    <submittedName>
        <fullName evidence="10">Uncharacterized protein</fullName>
    </submittedName>
</protein>
<dbReference type="AlphaFoldDB" id="A0AAF3EW75"/>
<organism evidence="9 10">
    <name type="scientific">Mesorhabditis belari</name>
    <dbReference type="NCBI Taxonomy" id="2138241"/>
    <lineage>
        <taxon>Eukaryota</taxon>
        <taxon>Metazoa</taxon>
        <taxon>Ecdysozoa</taxon>
        <taxon>Nematoda</taxon>
        <taxon>Chromadorea</taxon>
        <taxon>Rhabditida</taxon>
        <taxon>Rhabditina</taxon>
        <taxon>Rhabditomorpha</taxon>
        <taxon>Rhabditoidea</taxon>
        <taxon>Rhabditidae</taxon>
        <taxon>Mesorhabditinae</taxon>
        <taxon>Mesorhabditis</taxon>
    </lineage>
</organism>
<keyword evidence="4" id="KW-1000">Mitochondrion outer membrane</keyword>
<evidence type="ECO:0000256" key="2">
    <source>
        <dbReference type="ARBA" id="ARBA00008969"/>
    </source>
</evidence>
<dbReference type="PANTHER" id="PTHR21508:SF5">
    <property type="entry name" value="MITOGUARDIN"/>
    <property type="match status" value="1"/>
</dbReference>
<keyword evidence="7 8" id="KW-0472">Membrane</keyword>
<keyword evidence="5 8" id="KW-1133">Transmembrane helix</keyword>
<evidence type="ECO:0000256" key="7">
    <source>
        <dbReference type="ARBA" id="ARBA00023136"/>
    </source>
</evidence>
<dbReference type="Proteomes" id="UP000887575">
    <property type="component" value="Unassembled WGS sequence"/>
</dbReference>
<dbReference type="GO" id="GO:0008053">
    <property type="term" value="P:mitochondrial fusion"/>
    <property type="evidence" value="ECO:0007669"/>
    <property type="project" value="InterPro"/>
</dbReference>
<dbReference type="PANTHER" id="PTHR21508">
    <property type="entry name" value="MITOGUARDIN"/>
    <property type="match status" value="1"/>
</dbReference>
<keyword evidence="6" id="KW-0496">Mitochondrion</keyword>
<keyword evidence="3 8" id="KW-0812">Transmembrane</keyword>
<dbReference type="Pfam" id="PF10265">
    <property type="entry name" value="Miga"/>
    <property type="match status" value="1"/>
</dbReference>
<dbReference type="InterPro" id="IPR019392">
    <property type="entry name" value="Miga"/>
</dbReference>
<keyword evidence="9" id="KW-1185">Reference proteome</keyword>
<evidence type="ECO:0000313" key="9">
    <source>
        <dbReference type="Proteomes" id="UP000887575"/>
    </source>
</evidence>
<feature type="transmembrane region" description="Helical" evidence="8">
    <location>
        <begin position="16"/>
        <end position="34"/>
    </location>
</feature>
<evidence type="ECO:0000256" key="6">
    <source>
        <dbReference type="ARBA" id="ARBA00023128"/>
    </source>
</evidence>
<evidence type="ECO:0000256" key="3">
    <source>
        <dbReference type="ARBA" id="ARBA00022692"/>
    </source>
</evidence>
<dbReference type="GO" id="GO:0005741">
    <property type="term" value="C:mitochondrial outer membrane"/>
    <property type="evidence" value="ECO:0007669"/>
    <property type="project" value="UniProtKB-SubCell"/>
</dbReference>
<name>A0AAF3EW75_9BILA</name>
<comment type="similarity">
    <text evidence="2">Belongs to the mitoguardin family.</text>
</comment>
<evidence type="ECO:0000256" key="5">
    <source>
        <dbReference type="ARBA" id="ARBA00022989"/>
    </source>
</evidence>